<dbReference type="Pfam" id="PF17736">
    <property type="entry name" value="Ig_C17orf99"/>
    <property type="match status" value="1"/>
</dbReference>
<dbReference type="InterPro" id="IPR040878">
    <property type="entry name" value="IL-40-like_Ig"/>
</dbReference>
<evidence type="ECO:0000256" key="3">
    <source>
        <dbReference type="ARBA" id="ARBA00022729"/>
    </source>
</evidence>
<feature type="domain" description="Ig-like" evidence="9">
    <location>
        <begin position="479"/>
        <end position="563"/>
    </location>
</feature>
<comment type="subcellular location">
    <subcellularLocation>
        <location evidence="1">Cell membrane</location>
    </subcellularLocation>
</comment>
<dbReference type="FunFam" id="2.60.40.10:FF:000357">
    <property type="entry name" value="Fc receptor like 1"/>
    <property type="match status" value="1"/>
</dbReference>
<keyword evidence="4 8" id="KW-0472">Membrane</keyword>
<proteinExistence type="predicted"/>
<keyword evidence="8" id="KW-1133">Transmembrane helix</keyword>
<evidence type="ECO:0000256" key="1">
    <source>
        <dbReference type="ARBA" id="ARBA00004236"/>
    </source>
</evidence>
<evidence type="ECO:0000256" key="8">
    <source>
        <dbReference type="SAM" id="Phobius"/>
    </source>
</evidence>
<feature type="domain" description="Ig-like" evidence="9">
    <location>
        <begin position="297"/>
        <end position="377"/>
    </location>
</feature>
<sequence>MHILCVPSAFIINSISVSIQPSASVQRDTHVTVLCQAKVSSVIGVTLDYRFSILKDESEVFNGTTKAVDHFSYIINQARVSDSGNYRCRISIEDQSKTSEHESLRVTGLQTPVLLVSSSSATEGDNVKVACSAPEERGTFTFFIFADGKNIRTKTTTQNQAEVELDISRKGTMKLTCDYTVQLLGEVERSKLSFEHAMFVQELSLDLLLTISPSYEVIEGDSVDFTCRLGRAHMHGQLSKTLSLIKDTLILKSGLNVINVNKNVLKSDSGEYMCKVMIGSDVNEKHCVNPTEIFSQPILTISLPEVFEQDNFSLSCQSHNFSSSRIHNRDIRYSIFKDGRLLTSSGFFVKQASSTDNGNYTCKATAKSIQKESPGLVFKAKVLASQPVLSVMGKVILGRPFDICCHSENGSLPITYSLYYDEDVINTTTVQQPNTTAVFTATVNRTEFIWKFRCRAQNHGHGYMSEHLNVQVVVPLSEPQLLVAGDITEGDQVYLICSVPSGTPPITFSWYSSTTNQPLRRKVVHGNSNHHIIDSITRDMTGRYYCEAANAANQEKSNSVNIEVKLALWKKGLIAVSCLLAVTAAVIFGVVCFKAKRGRETYSPPASQKACSSI</sequence>
<keyword evidence="2" id="KW-1003">Cell membrane</keyword>
<evidence type="ECO:0000259" key="9">
    <source>
        <dbReference type="PROSITE" id="PS50835"/>
    </source>
</evidence>
<keyword evidence="8" id="KW-0812">Transmembrane</keyword>
<organism evidence="10 11">
    <name type="scientific">Denticeps clupeoides</name>
    <name type="common">denticle herring</name>
    <dbReference type="NCBI Taxonomy" id="299321"/>
    <lineage>
        <taxon>Eukaryota</taxon>
        <taxon>Metazoa</taxon>
        <taxon>Chordata</taxon>
        <taxon>Craniata</taxon>
        <taxon>Vertebrata</taxon>
        <taxon>Euteleostomi</taxon>
        <taxon>Actinopterygii</taxon>
        <taxon>Neopterygii</taxon>
        <taxon>Teleostei</taxon>
        <taxon>Clupei</taxon>
        <taxon>Clupeiformes</taxon>
        <taxon>Denticipitoidei</taxon>
        <taxon>Denticipitidae</taxon>
        <taxon>Denticeps</taxon>
    </lineage>
</organism>
<keyword evidence="3" id="KW-0732">Signal</keyword>
<dbReference type="InterPro" id="IPR036179">
    <property type="entry name" value="Ig-like_dom_sf"/>
</dbReference>
<keyword evidence="7" id="KW-0393">Immunoglobulin domain</keyword>
<evidence type="ECO:0000256" key="7">
    <source>
        <dbReference type="ARBA" id="ARBA00023319"/>
    </source>
</evidence>
<dbReference type="GO" id="GO:0009897">
    <property type="term" value="C:external side of plasma membrane"/>
    <property type="evidence" value="ECO:0007669"/>
    <property type="project" value="TreeGrafter"/>
</dbReference>
<reference evidence="10" key="3">
    <citation type="submission" date="2025-09" db="UniProtKB">
        <authorList>
            <consortium name="Ensembl"/>
        </authorList>
    </citation>
    <scope>IDENTIFICATION</scope>
</reference>
<dbReference type="GeneTree" id="ENSGT01140000282577"/>
<dbReference type="InterPro" id="IPR050488">
    <property type="entry name" value="Ig_Fc_receptor"/>
</dbReference>
<evidence type="ECO:0000313" key="10">
    <source>
        <dbReference type="Ensembl" id="ENSDCDP00010007707.1"/>
    </source>
</evidence>
<name>A0AAY4AFM3_9TELE</name>
<dbReference type="AlphaFoldDB" id="A0AAY4AFM3"/>
<reference evidence="10" key="2">
    <citation type="submission" date="2025-08" db="UniProtKB">
        <authorList>
            <consortium name="Ensembl"/>
        </authorList>
    </citation>
    <scope>IDENTIFICATION</scope>
</reference>
<feature type="transmembrane region" description="Helical" evidence="8">
    <location>
        <begin position="572"/>
        <end position="593"/>
    </location>
</feature>
<dbReference type="PANTHER" id="PTHR11481">
    <property type="entry name" value="IMMUNOGLOBULIN FC RECEPTOR"/>
    <property type="match status" value="1"/>
</dbReference>
<dbReference type="Gene3D" id="2.60.40.10">
    <property type="entry name" value="Immunoglobulins"/>
    <property type="match status" value="4"/>
</dbReference>
<dbReference type="GO" id="GO:0006955">
    <property type="term" value="P:immune response"/>
    <property type="evidence" value="ECO:0007669"/>
    <property type="project" value="TreeGrafter"/>
</dbReference>
<keyword evidence="5" id="KW-1015">Disulfide bond</keyword>
<gene>
    <name evidence="10" type="primary">PECAM1</name>
</gene>
<reference evidence="10 11" key="1">
    <citation type="submission" date="2020-06" db="EMBL/GenBank/DDBJ databases">
        <authorList>
            <consortium name="Wellcome Sanger Institute Data Sharing"/>
        </authorList>
    </citation>
    <scope>NUCLEOTIDE SEQUENCE [LARGE SCALE GENOMIC DNA]</scope>
</reference>
<evidence type="ECO:0000256" key="6">
    <source>
        <dbReference type="ARBA" id="ARBA00023180"/>
    </source>
</evidence>
<dbReference type="InterPro" id="IPR003599">
    <property type="entry name" value="Ig_sub"/>
</dbReference>
<dbReference type="InterPro" id="IPR007110">
    <property type="entry name" value="Ig-like_dom"/>
</dbReference>
<evidence type="ECO:0000256" key="2">
    <source>
        <dbReference type="ARBA" id="ARBA00022475"/>
    </source>
</evidence>
<dbReference type="SMART" id="SM00409">
    <property type="entry name" value="IG"/>
    <property type="match status" value="4"/>
</dbReference>
<evidence type="ECO:0000313" key="11">
    <source>
        <dbReference type="Proteomes" id="UP000694580"/>
    </source>
</evidence>
<dbReference type="GO" id="GO:0004888">
    <property type="term" value="F:transmembrane signaling receptor activity"/>
    <property type="evidence" value="ECO:0007669"/>
    <property type="project" value="TreeGrafter"/>
</dbReference>
<keyword evidence="11" id="KW-1185">Reference proteome</keyword>
<feature type="domain" description="Ig-like" evidence="9">
    <location>
        <begin position="7"/>
        <end position="107"/>
    </location>
</feature>
<dbReference type="PROSITE" id="PS50835">
    <property type="entry name" value="IG_LIKE"/>
    <property type="match status" value="3"/>
</dbReference>
<dbReference type="Ensembl" id="ENSDCDT00010008093.1">
    <property type="protein sequence ID" value="ENSDCDP00010007707.1"/>
    <property type="gene ID" value="ENSDCDG00010003445.1"/>
</dbReference>
<accession>A0AAY4AFM3</accession>
<dbReference type="Proteomes" id="UP000694580">
    <property type="component" value="Chromosome 3"/>
</dbReference>
<dbReference type="PANTHER" id="PTHR11481:SF58">
    <property type="entry name" value="ALLERGIN-1"/>
    <property type="match status" value="1"/>
</dbReference>
<dbReference type="Pfam" id="PF13895">
    <property type="entry name" value="Ig_2"/>
    <property type="match status" value="2"/>
</dbReference>
<protein>
    <recommendedName>
        <fullName evidence="9">Ig-like domain-containing protein</fullName>
    </recommendedName>
</protein>
<evidence type="ECO:0000256" key="4">
    <source>
        <dbReference type="ARBA" id="ARBA00023136"/>
    </source>
</evidence>
<dbReference type="GO" id="GO:0007166">
    <property type="term" value="P:cell surface receptor signaling pathway"/>
    <property type="evidence" value="ECO:0007669"/>
    <property type="project" value="TreeGrafter"/>
</dbReference>
<dbReference type="SUPFAM" id="SSF48726">
    <property type="entry name" value="Immunoglobulin"/>
    <property type="match status" value="4"/>
</dbReference>
<dbReference type="InterPro" id="IPR013783">
    <property type="entry name" value="Ig-like_fold"/>
</dbReference>
<evidence type="ECO:0000256" key="5">
    <source>
        <dbReference type="ARBA" id="ARBA00023157"/>
    </source>
</evidence>
<keyword evidence="6" id="KW-0325">Glycoprotein</keyword>